<dbReference type="Pfam" id="PF26639">
    <property type="entry name" value="Het-6_barrel"/>
    <property type="match status" value="1"/>
</dbReference>
<dbReference type="PANTHER" id="PTHR24148:SF64">
    <property type="entry name" value="HETEROKARYON INCOMPATIBILITY DOMAIN-CONTAINING PROTEIN"/>
    <property type="match status" value="1"/>
</dbReference>
<feature type="region of interest" description="Disordered" evidence="1">
    <location>
        <begin position="372"/>
        <end position="399"/>
    </location>
</feature>
<dbReference type="EMBL" id="JAUTDP010000010">
    <property type="protein sequence ID" value="KAK3395680.1"/>
    <property type="molecule type" value="Genomic_DNA"/>
</dbReference>
<keyword evidence="4" id="KW-1185">Reference proteome</keyword>
<comment type="caution">
    <text evidence="3">The sequence shown here is derived from an EMBL/GenBank/DDBJ whole genome shotgun (WGS) entry which is preliminary data.</text>
</comment>
<evidence type="ECO:0000256" key="1">
    <source>
        <dbReference type="SAM" id="MobiDB-lite"/>
    </source>
</evidence>
<feature type="domain" description="Heterokaryon incompatibility" evidence="2">
    <location>
        <begin position="241"/>
        <end position="434"/>
    </location>
</feature>
<gene>
    <name evidence="3" type="ORF">B0T20DRAFT_359664</name>
</gene>
<reference evidence="3" key="1">
    <citation type="journal article" date="2023" name="Mol. Phylogenet. Evol.">
        <title>Genome-scale phylogeny and comparative genomics of the fungal order Sordariales.</title>
        <authorList>
            <person name="Hensen N."/>
            <person name="Bonometti L."/>
            <person name="Westerberg I."/>
            <person name="Brannstrom I.O."/>
            <person name="Guillou S."/>
            <person name="Cros-Aarteil S."/>
            <person name="Calhoun S."/>
            <person name="Haridas S."/>
            <person name="Kuo A."/>
            <person name="Mondo S."/>
            <person name="Pangilinan J."/>
            <person name="Riley R."/>
            <person name="LaButti K."/>
            <person name="Andreopoulos B."/>
            <person name="Lipzen A."/>
            <person name="Chen C."/>
            <person name="Yan M."/>
            <person name="Daum C."/>
            <person name="Ng V."/>
            <person name="Clum A."/>
            <person name="Steindorff A."/>
            <person name="Ohm R.A."/>
            <person name="Martin F."/>
            <person name="Silar P."/>
            <person name="Natvig D.O."/>
            <person name="Lalanne C."/>
            <person name="Gautier V."/>
            <person name="Ament-Velasquez S.L."/>
            <person name="Kruys A."/>
            <person name="Hutchinson M.I."/>
            <person name="Powell A.J."/>
            <person name="Barry K."/>
            <person name="Miller A.N."/>
            <person name="Grigoriev I.V."/>
            <person name="Debuchy R."/>
            <person name="Gladieux P."/>
            <person name="Hiltunen Thoren M."/>
            <person name="Johannesson H."/>
        </authorList>
    </citation>
    <scope>NUCLEOTIDE SEQUENCE</scope>
    <source>
        <strain evidence="3">FGSC 1904</strain>
    </source>
</reference>
<evidence type="ECO:0000313" key="3">
    <source>
        <dbReference type="EMBL" id="KAK3395680.1"/>
    </source>
</evidence>
<feature type="compositionally biased region" description="Basic and acidic residues" evidence="1">
    <location>
        <begin position="389"/>
        <end position="399"/>
    </location>
</feature>
<accession>A0AAE0U9M3</accession>
<proteinExistence type="predicted"/>
<dbReference type="InterPro" id="IPR010730">
    <property type="entry name" value="HET"/>
</dbReference>
<sequence>MESDSDDLNPLANWRQFTSTTTLAEDDYVATSEYCPARAFTSLTLPFPSSSDPSGTLYVVRRIVFTVTSHDQGFCGEELTKGTYADSQTFFDCYIVQPNGQERVRRRIIQYNVTAESDYTTHRRVWDYRNNLSWEDWLGAIRSGDEIRLVPRANFISWTNFVQGASIEVWVEAVTPDSPAGSAVLSIDFSRWNDYLMYRPLDTLNREIRLVELEPSDDDDEVISFVLRYTPLADTKGRLKYSALSYCWGSADEAQPVMIRDENQRKNLLASVTMSVNRNLHSALRKLRRRHEPQILWIDLLCIKQSDLKERAQQVELMGEIYSTAHTVYVWLGEGDEWSHEDCEMIQSVEESYKRLLPKRCQYNLPLSVANGEQKPVEGSTDQEQDGSNAEHAEDDPLHPHNTHRKFWIRGEVGMCFDQIFELPWFRRVWVLQEVWNRMVSTTSLGDAAPDEVTCGAGGVSVLCGSYELTWSSIIHANLCLESHRQYLQNKIMPRIWSSLFHIERRHLSCDEIQYLEPEDIDKDITPQLCIKTADRLPILEALLGGLDMEATDSRDKIFAILSFGEETHDISELPPLARPNYEKTTVEVFADFTRWWISHYGTLNILSAVHAQPWRTWMDLSPLNSTALREFDHSQRPSWSLWYEGRSEWSLGTLGLFNNGRLDLCASEQTSVDQDLLLSGSDTGTLVLKGFCVDVIKGKEMYPYSTWEPYANSTRMLAAYEVLFDPTSVLDMWDMTKLNWQQSLAAKLNEGQSDGDEMLARGASWEEEAEKLGAHLGSHGSTSLFSLPRQMFKTEGDRAGLCPAGTREGDMIVILYGGNVPYLLRPAEDKRFHLVGECYLDGFMHGEAMELLHDDGSGVKEEVFVLV</sequence>
<dbReference type="AlphaFoldDB" id="A0AAE0U9M3"/>
<reference evidence="3" key="2">
    <citation type="submission" date="2023-07" db="EMBL/GenBank/DDBJ databases">
        <authorList>
            <consortium name="Lawrence Berkeley National Laboratory"/>
            <person name="Haridas S."/>
            <person name="Hensen N."/>
            <person name="Bonometti L."/>
            <person name="Westerberg I."/>
            <person name="Brannstrom I.O."/>
            <person name="Guillou S."/>
            <person name="Cros-Aarteil S."/>
            <person name="Calhoun S."/>
            <person name="Kuo A."/>
            <person name="Mondo S."/>
            <person name="Pangilinan J."/>
            <person name="Riley R."/>
            <person name="LaButti K."/>
            <person name="Andreopoulos B."/>
            <person name="Lipzen A."/>
            <person name="Chen C."/>
            <person name="Yanf M."/>
            <person name="Daum C."/>
            <person name="Ng V."/>
            <person name="Clum A."/>
            <person name="Steindorff A."/>
            <person name="Ohm R."/>
            <person name="Martin F."/>
            <person name="Silar P."/>
            <person name="Natvig D."/>
            <person name="Lalanne C."/>
            <person name="Gautier V."/>
            <person name="Ament-velasquez S.L."/>
            <person name="Kruys A."/>
            <person name="Hutchinson M.I."/>
            <person name="Powell A.J."/>
            <person name="Barry K."/>
            <person name="Miller A.N."/>
            <person name="Grigoriev I.V."/>
            <person name="Debuchy R."/>
            <person name="Gladieux P."/>
            <person name="Thoren M.H."/>
            <person name="Johannesson H."/>
        </authorList>
    </citation>
    <scope>NUCLEOTIDE SEQUENCE</scope>
    <source>
        <strain evidence="3">FGSC 1904</strain>
    </source>
</reference>
<organism evidence="3 4">
    <name type="scientific">Sordaria brevicollis</name>
    <dbReference type="NCBI Taxonomy" id="83679"/>
    <lineage>
        <taxon>Eukaryota</taxon>
        <taxon>Fungi</taxon>
        <taxon>Dikarya</taxon>
        <taxon>Ascomycota</taxon>
        <taxon>Pezizomycotina</taxon>
        <taxon>Sordariomycetes</taxon>
        <taxon>Sordariomycetidae</taxon>
        <taxon>Sordariales</taxon>
        <taxon>Sordariaceae</taxon>
        <taxon>Sordaria</taxon>
    </lineage>
</organism>
<evidence type="ECO:0000259" key="2">
    <source>
        <dbReference type="Pfam" id="PF06985"/>
    </source>
</evidence>
<protein>
    <submittedName>
        <fullName evidence="3">Heterokaryon incompatibility protein-domain-containing protein</fullName>
    </submittedName>
</protein>
<dbReference type="Pfam" id="PF06985">
    <property type="entry name" value="HET"/>
    <property type="match status" value="1"/>
</dbReference>
<dbReference type="Proteomes" id="UP001281003">
    <property type="component" value="Unassembled WGS sequence"/>
</dbReference>
<name>A0AAE0U9M3_SORBR</name>
<evidence type="ECO:0000313" key="4">
    <source>
        <dbReference type="Proteomes" id="UP001281003"/>
    </source>
</evidence>
<dbReference type="PANTHER" id="PTHR24148">
    <property type="entry name" value="ANKYRIN REPEAT DOMAIN-CONTAINING PROTEIN 39 HOMOLOG-RELATED"/>
    <property type="match status" value="1"/>
</dbReference>
<dbReference type="InterPro" id="IPR052895">
    <property type="entry name" value="HetReg/Transcr_Mod"/>
</dbReference>